<dbReference type="InterPro" id="IPR000866">
    <property type="entry name" value="AhpC/TSA"/>
</dbReference>
<dbReference type="RefSeq" id="WP_066256360.1">
    <property type="nucleotide sequence ID" value="NZ_VSKL01000004.1"/>
</dbReference>
<gene>
    <name evidence="6" type="ORF">ES675_11445</name>
</gene>
<dbReference type="SUPFAM" id="SSF52833">
    <property type="entry name" value="Thioredoxin-like"/>
    <property type="match status" value="1"/>
</dbReference>
<dbReference type="GO" id="GO:0016209">
    <property type="term" value="F:antioxidant activity"/>
    <property type="evidence" value="ECO:0007669"/>
    <property type="project" value="InterPro"/>
</dbReference>
<dbReference type="PROSITE" id="PS51352">
    <property type="entry name" value="THIOREDOXIN_2"/>
    <property type="match status" value="1"/>
</dbReference>
<dbReference type="InterPro" id="IPR036249">
    <property type="entry name" value="Thioredoxin-like_sf"/>
</dbReference>
<dbReference type="OrthoDB" id="710833at2"/>
<evidence type="ECO:0000256" key="3">
    <source>
        <dbReference type="ARBA" id="ARBA00023157"/>
    </source>
</evidence>
<dbReference type="PANTHER" id="PTHR42852:SF6">
    <property type="entry name" value="THIOL:DISULFIDE INTERCHANGE PROTEIN DSBE"/>
    <property type="match status" value="1"/>
</dbReference>
<keyword evidence="3" id="KW-1015">Disulfide bond</keyword>
<dbReference type="Pfam" id="PF14289">
    <property type="entry name" value="DUF4369"/>
    <property type="match status" value="1"/>
</dbReference>
<evidence type="ECO:0000313" key="6">
    <source>
        <dbReference type="EMBL" id="TYB72370.1"/>
    </source>
</evidence>
<evidence type="ECO:0000256" key="2">
    <source>
        <dbReference type="ARBA" id="ARBA00022748"/>
    </source>
</evidence>
<evidence type="ECO:0000256" key="1">
    <source>
        <dbReference type="ARBA" id="ARBA00004196"/>
    </source>
</evidence>
<evidence type="ECO:0000259" key="5">
    <source>
        <dbReference type="PROSITE" id="PS51352"/>
    </source>
</evidence>
<name>A0A5D0QT61_9FLAO</name>
<dbReference type="PANTHER" id="PTHR42852">
    <property type="entry name" value="THIOL:DISULFIDE INTERCHANGE PROTEIN DSBE"/>
    <property type="match status" value="1"/>
</dbReference>
<dbReference type="GO" id="GO:0030313">
    <property type="term" value="C:cell envelope"/>
    <property type="evidence" value="ECO:0007669"/>
    <property type="project" value="UniProtKB-SubCell"/>
</dbReference>
<dbReference type="InterPro" id="IPR017937">
    <property type="entry name" value="Thioredoxin_CS"/>
</dbReference>
<keyword evidence="7" id="KW-1185">Reference proteome</keyword>
<evidence type="ECO:0000256" key="4">
    <source>
        <dbReference type="ARBA" id="ARBA00023284"/>
    </source>
</evidence>
<reference evidence="6 7" key="1">
    <citation type="submission" date="2019-08" db="EMBL/GenBank/DDBJ databases">
        <title>Genomes of Antarctic Bizionia species.</title>
        <authorList>
            <person name="Bowman J.P."/>
        </authorList>
    </citation>
    <scope>NUCLEOTIDE SEQUENCE [LARGE SCALE GENOMIC DNA]</scope>
    <source>
        <strain evidence="6 7">APA-1</strain>
    </source>
</reference>
<dbReference type="PROSITE" id="PS00194">
    <property type="entry name" value="THIOREDOXIN_1"/>
    <property type="match status" value="1"/>
</dbReference>
<keyword evidence="2" id="KW-0201">Cytochrome c-type biogenesis</keyword>
<proteinExistence type="predicted"/>
<dbReference type="Proteomes" id="UP000324358">
    <property type="component" value="Unassembled WGS sequence"/>
</dbReference>
<accession>A0A5D0QT61</accession>
<organism evidence="6 7">
    <name type="scientific">Bizionia algoritergicola</name>
    <dbReference type="NCBI Taxonomy" id="291187"/>
    <lineage>
        <taxon>Bacteria</taxon>
        <taxon>Pseudomonadati</taxon>
        <taxon>Bacteroidota</taxon>
        <taxon>Flavobacteriia</taxon>
        <taxon>Flavobacteriales</taxon>
        <taxon>Flavobacteriaceae</taxon>
        <taxon>Bizionia</taxon>
    </lineage>
</organism>
<dbReference type="GO" id="GO:0017004">
    <property type="term" value="P:cytochrome complex assembly"/>
    <property type="evidence" value="ECO:0007669"/>
    <property type="project" value="UniProtKB-KW"/>
</dbReference>
<dbReference type="CDD" id="cd02966">
    <property type="entry name" value="TlpA_like_family"/>
    <property type="match status" value="1"/>
</dbReference>
<feature type="domain" description="Thioredoxin" evidence="5">
    <location>
        <begin position="218"/>
        <end position="356"/>
    </location>
</feature>
<dbReference type="PROSITE" id="PS51257">
    <property type="entry name" value="PROKAR_LIPOPROTEIN"/>
    <property type="match status" value="1"/>
</dbReference>
<comment type="subcellular location">
    <subcellularLocation>
        <location evidence="1">Cell envelope</location>
    </subcellularLocation>
</comment>
<keyword evidence="4" id="KW-0676">Redox-active center</keyword>
<dbReference type="InterPro" id="IPR025380">
    <property type="entry name" value="DUF4369"/>
</dbReference>
<dbReference type="Pfam" id="PF00578">
    <property type="entry name" value="AhpC-TSA"/>
    <property type="match status" value="1"/>
</dbReference>
<protein>
    <submittedName>
        <fullName evidence="6">AhpC/TSA family protein</fullName>
    </submittedName>
</protein>
<evidence type="ECO:0000313" key="7">
    <source>
        <dbReference type="Proteomes" id="UP000324358"/>
    </source>
</evidence>
<dbReference type="InterPro" id="IPR013766">
    <property type="entry name" value="Thioredoxin_domain"/>
</dbReference>
<dbReference type="EMBL" id="VSKL01000004">
    <property type="protein sequence ID" value="TYB72370.1"/>
    <property type="molecule type" value="Genomic_DNA"/>
</dbReference>
<dbReference type="InterPro" id="IPR050553">
    <property type="entry name" value="Thioredoxin_ResA/DsbE_sf"/>
</dbReference>
<dbReference type="AlphaFoldDB" id="A0A5D0QT61"/>
<comment type="caution">
    <text evidence="6">The sequence shown here is derived from an EMBL/GenBank/DDBJ whole genome shotgun (WGS) entry which is preliminary data.</text>
</comment>
<sequence length="369" mass="42392">MKISPKIKTTFLYSLGIIIGFMVSSCKSNEKQDFFELKGTVNNDLPGYIYLKYGSKSDSSLVTSKTFYFKGKAEYPIAANLTFGPISSMDAPFYLENTSIDMDINVDQREYKGYDVNFIKVNDISGTKTNLMQTDFEVFKTKYSDTKEWRSKLFLKIDSITKLYPKHHYSADLVSEFVNDSTIDIKQVKILYKNLDSLNPSKFSMEYIRRIIEPLREIHVGNTIIDFKLPNKDAITINTTDYRGSMLLIDFWASWCAPCRKQNVVLSDIYKSYQDKNFKVLGVSFDTNYEKWISALEDDKLEWDNVVELDGMMSKIGASYNITFLPSNVLFDENGVIIAVDISMEDLKNILEESTQQSSKPFNKKSVLN</sequence>
<dbReference type="GO" id="GO:0016491">
    <property type="term" value="F:oxidoreductase activity"/>
    <property type="evidence" value="ECO:0007669"/>
    <property type="project" value="InterPro"/>
</dbReference>
<dbReference type="Gene3D" id="3.40.30.10">
    <property type="entry name" value="Glutaredoxin"/>
    <property type="match status" value="1"/>
</dbReference>